<proteinExistence type="inferred from homology"/>
<dbReference type="GO" id="GO:0007064">
    <property type="term" value="P:mitotic sister chromatid cohesion"/>
    <property type="evidence" value="ECO:0007669"/>
    <property type="project" value="InterPro"/>
</dbReference>
<reference evidence="11" key="1">
    <citation type="submission" date="2010-07" db="EMBL/GenBank/DDBJ databases">
        <title>The genome sequence of Gaeumannomyces graminis var. tritici strain R3-111a-1.</title>
        <authorList>
            <consortium name="The Broad Institute Genome Sequencing Platform"/>
            <person name="Ma L.-J."/>
            <person name="Dead R."/>
            <person name="Young S."/>
            <person name="Zeng Q."/>
            <person name="Koehrsen M."/>
            <person name="Alvarado L."/>
            <person name="Berlin A."/>
            <person name="Chapman S.B."/>
            <person name="Chen Z."/>
            <person name="Freedman E."/>
            <person name="Gellesch M."/>
            <person name="Goldberg J."/>
            <person name="Griggs A."/>
            <person name="Gujja S."/>
            <person name="Heilman E.R."/>
            <person name="Heiman D."/>
            <person name="Hepburn T."/>
            <person name="Howarth C."/>
            <person name="Jen D."/>
            <person name="Larson L."/>
            <person name="Mehta T."/>
            <person name="Neiman D."/>
            <person name="Pearson M."/>
            <person name="Roberts A."/>
            <person name="Saif S."/>
            <person name="Shea T."/>
            <person name="Shenoy N."/>
            <person name="Sisk P."/>
            <person name="Stolte C."/>
            <person name="Sykes S."/>
            <person name="Walk T."/>
            <person name="White J."/>
            <person name="Yandava C."/>
            <person name="Haas B."/>
            <person name="Nusbaum C."/>
            <person name="Birren B."/>
        </authorList>
    </citation>
    <scope>NUCLEOTIDE SEQUENCE [LARGE SCALE GENOMIC DNA]</scope>
    <source>
        <strain evidence="11">R3-111a-1</strain>
    </source>
</reference>
<feature type="compositionally biased region" description="Low complexity" evidence="8">
    <location>
        <begin position="200"/>
        <end position="266"/>
    </location>
</feature>
<dbReference type="GO" id="GO:0005634">
    <property type="term" value="C:nucleus"/>
    <property type="evidence" value="ECO:0007669"/>
    <property type="project" value="UniProtKB-SubCell"/>
</dbReference>
<keyword evidence="7" id="KW-0131">Cell cycle</keyword>
<keyword evidence="4" id="KW-0498">Mitosis</keyword>
<evidence type="ECO:0000256" key="3">
    <source>
        <dbReference type="ARBA" id="ARBA00022618"/>
    </source>
</evidence>
<feature type="region of interest" description="Disordered" evidence="8">
    <location>
        <begin position="26"/>
        <end position="53"/>
    </location>
</feature>
<evidence type="ECO:0000256" key="6">
    <source>
        <dbReference type="ARBA" id="ARBA00023242"/>
    </source>
</evidence>
<evidence type="ECO:0000256" key="7">
    <source>
        <dbReference type="ARBA" id="ARBA00023306"/>
    </source>
</evidence>
<dbReference type="GeneID" id="20353068"/>
<sequence>MLAAQSNAVSVSPTCSHSAFDAMAYHHGSGPQPGPGQAYDGQSSPMPVPRPYVAPQFQHPAAVAHQPYHGASPSAYLPPQGPPYAQHHQQAAPSLPSLHTNNLHHRPLPQHQQQQQQQQQQQYPHPAHAHQQIDPSPLTPLPPPVGYATPTSAVPQSYAATFSTAAFAPPQRFPSNTYQQQPANHHVQPLPAPGNDPRLARPQPQSRPSPLQQQQQQQQTLSAATHAQQQQRQQSQPQILHHQPQQYRQQPHQPTNQQQNWQNHHQNLQHRHPSPHNSQPNPQNHQAPQQQHQHVHSARATSSAPTPGLPNGGDIVINITDMKTRPESRDGNGAMQKGRIRSPNTPAPKALSKSPAMANSPLARSPALHKVQTGGVTKATGPSRSPALSKSPALSHSPAIARSPSVPSQPSLDHPSILIHVADECLVKAQEGALRLASSCSPEALGEYHKLVATGLACLEAAISSKKLSPRIEAKARLRYAGIVVEETENLMDAETMLTKGIALADKRLFLDLKYCTQYLLMKVLFRRTPKAALVALNKTINDCDTYKHVYWSYGFRLLKISLLLQSSGFSDTTTVLDSCKDITTLASKRGDRAIYVFTSLVEGLVHLRTSRADAIVRVQDCIAQAAKYQLESSTRVPQIDVLSLLLDLACSLRQKQPDASLQKMRNLQNMLEVAYKSSWETSEILLPLVRDQLSLSTISTDTSTIVRPGEGETDFLVVNFMSIADVFSLSYTLSGIAMLYTVSVTGDSTGAVDARCPESWREALKSLSNFANRKLPPEARLSLQPAMRMARWHSELKCYLFVLLGLTSGTHSEWAEVQRCVDNIDELMDDTLDANIQDLAYYLKAICYQGRCKLDEALEIFSSERFAIRLPRGSDEGMVPRELCLMAALNRLWIMASPKHQDMAKTVEIVEEIRSLCETHPDPDIKTVFNLVMASIRTDPPESINQVKRYIQGALSGSQSNRNIQCLSIALNIMRFRLFEGVVGDQALKSARAALAQANKVGNLLWKSVAEGMLASSYAMQSQRDEHTKRYADAVRFANEAAAKSAAVP</sequence>
<reference evidence="10" key="4">
    <citation type="journal article" date="2015" name="G3 (Bethesda)">
        <title>Genome sequences of three phytopathogenic species of the Magnaporthaceae family of fungi.</title>
        <authorList>
            <person name="Okagaki L.H."/>
            <person name="Nunes C.C."/>
            <person name="Sailsbery J."/>
            <person name="Clay B."/>
            <person name="Brown D."/>
            <person name="John T."/>
            <person name="Oh Y."/>
            <person name="Young N."/>
            <person name="Fitzgerald M."/>
            <person name="Haas B.J."/>
            <person name="Zeng Q."/>
            <person name="Young S."/>
            <person name="Adiconis X."/>
            <person name="Fan L."/>
            <person name="Levin J.Z."/>
            <person name="Mitchell T.K."/>
            <person name="Okubara P.A."/>
            <person name="Farman M.L."/>
            <person name="Kohn L.M."/>
            <person name="Birren B."/>
            <person name="Ma L.-J."/>
            <person name="Dean R.A."/>
        </authorList>
    </citation>
    <scope>NUCLEOTIDE SEQUENCE</scope>
    <source>
        <strain evidence="10">R3-111a-1</strain>
    </source>
</reference>
<evidence type="ECO:0000313" key="10">
    <source>
        <dbReference type="EnsemblFungi" id="EJT69727"/>
    </source>
</evidence>
<evidence type="ECO:0000256" key="5">
    <source>
        <dbReference type="ARBA" id="ARBA00022829"/>
    </source>
</evidence>
<feature type="region of interest" description="Disordered" evidence="8">
    <location>
        <begin position="170"/>
        <end position="411"/>
    </location>
</feature>
<keyword evidence="3" id="KW-0132">Cell division</keyword>
<keyword evidence="11" id="KW-1185">Reference proteome</keyword>
<evidence type="ECO:0000313" key="9">
    <source>
        <dbReference type="EMBL" id="EJT69727.1"/>
    </source>
</evidence>
<dbReference type="OrthoDB" id="5565328at2759"/>
<dbReference type="PANTHER" id="PTHR21394">
    <property type="entry name" value="MAU2 CHROMATID COHESION FACTOR HOMOLOG"/>
    <property type="match status" value="1"/>
</dbReference>
<feature type="region of interest" description="Disordered" evidence="8">
    <location>
        <begin position="67"/>
        <end position="152"/>
    </location>
</feature>
<reference evidence="10" key="5">
    <citation type="submission" date="2018-04" db="UniProtKB">
        <authorList>
            <consortium name="EnsemblFungi"/>
        </authorList>
    </citation>
    <scope>IDENTIFICATION</scope>
    <source>
        <strain evidence="10">R3-111a-1</strain>
    </source>
</reference>
<feature type="compositionally biased region" description="Polar residues" evidence="8">
    <location>
        <begin position="380"/>
        <end position="394"/>
    </location>
</feature>
<dbReference type="GO" id="GO:0051301">
    <property type="term" value="P:cell division"/>
    <property type="evidence" value="ECO:0007669"/>
    <property type="project" value="UniProtKB-KW"/>
</dbReference>
<dbReference type="RefSeq" id="XP_009228775.1">
    <property type="nucleotide sequence ID" value="XM_009230511.1"/>
</dbReference>
<feature type="compositionally biased region" description="Low complexity" evidence="8">
    <location>
        <begin position="275"/>
        <end position="292"/>
    </location>
</feature>
<comment type="subcellular location">
    <subcellularLocation>
        <location evidence="1">Nucleus</location>
    </subcellularLocation>
</comment>
<dbReference type="InterPro" id="IPR019440">
    <property type="entry name" value="MAU2"/>
</dbReference>
<evidence type="ECO:0000313" key="11">
    <source>
        <dbReference type="Proteomes" id="UP000006039"/>
    </source>
</evidence>
<keyword evidence="5" id="KW-0159">Chromosome partition</keyword>
<organism evidence="9">
    <name type="scientific">Gaeumannomyces tritici (strain R3-111a-1)</name>
    <name type="common">Wheat and barley take-all root rot fungus</name>
    <name type="synonym">Gaeumannomyces graminis var. tritici</name>
    <dbReference type="NCBI Taxonomy" id="644352"/>
    <lineage>
        <taxon>Eukaryota</taxon>
        <taxon>Fungi</taxon>
        <taxon>Dikarya</taxon>
        <taxon>Ascomycota</taxon>
        <taxon>Pezizomycotina</taxon>
        <taxon>Sordariomycetes</taxon>
        <taxon>Sordariomycetidae</taxon>
        <taxon>Magnaporthales</taxon>
        <taxon>Magnaporthaceae</taxon>
        <taxon>Gaeumannomyces</taxon>
    </lineage>
</organism>
<dbReference type="STRING" id="644352.J3PGI5"/>
<dbReference type="HOGENOM" id="CLU_006541_0_1_1"/>
<name>J3PGI5_GAET3</name>
<feature type="compositionally biased region" description="Polar residues" evidence="8">
    <location>
        <begin position="87"/>
        <end position="101"/>
    </location>
</feature>
<reference evidence="9" key="3">
    <citation type="submission" date="2010-09" db="EMBL/GenBank/DDBJ databases">
        <title>Annotation of Gaeumannomyces graminis var. tritici R3-111a-1.</title>
        <authorList>
            <consortium name="The Broad Institute Genome Sequencing Platform"/>
            <person name="Ma L.-J."/>
            <person name="Dead R."/>
            <person name="Young S.K."/>
            <person name="Zeng Q."/>
            <person name="Gargeya S."/>
            <person name="Fitzgerald M."/>
            <person name="Haas B."/>
            <person name="Abouelleil A."/>
            <person name="Alvarado L."/>
            <person name="Arachchi H.M."/>
            <person name="Berlin A."/>
            <person name="Brown A."/>
            <person name="Chapman S.B."/>
            <person name="Chen Z."/>
            <person name="Dunbar C."/>
            <person name="Freedman E."/>
            <person name="Gearin G."/>
            <person name="Gellesch M."/>
            <person name="Goldberg J."/>
            <person name="Griggs A."/>
            <person name="Gujja S."/>
            <person name="Heiman D."/>
            <person name="Howarth C."/>
            <person name="Larson L."/>
            <person name="Lui A."/>
            <person name="MacDonald P.J.P."/>
            <person name="Mehta T."/>
            <person name="Montmayeur A."/>
            <person name="Murphy C."/>
            <person name="Neiman D."/>
            <person name="Pearson M."/>
            <person name="Priest M."/>
            <person name="Roberts A."/>
            <person name="Saif S."/>
            <person name="Shea T."/>
            <person name="Shenoy N."/>
            <person name="Sisk P."/>
            <person name="Stolte C."/>
            <person name="Sykes S."/>
            <person name="Yandava C."/>
            <person name="Wortman J."/>
            <person name="Nusbaum C."/>
            <person name="Birren B."/>
        </authorList>
    </citation>
    <scope>NUCLEOTIDE SEQUENCE</scope>
    <source>
        <strain evidence="9">R3-111a-1</strain>
    </source>
</reference>
<protein>
    <recommendedName>
        <fullName evidence="12">75k gamma secalin</fullName>
    </recommendedName>
</protein>
<dbReference type="EnsemblFungi" id="EJT69727">
    <property type="protein sequence ID" value="EJT69727"/>
    <property type="gene ID" value="GGTG_12610"/>
</dbReference>
<feature type="compositionally biased region" description="Low complexity" evidence="8">
    <location>
        <begin position="109"/>
        <end position="136"/>
    </location>
</feature>
<evidence type="ECO:0008006" key="12">
    <source>
        <dbReference type="Google" id="ProtNLM"/>
    </source>
</evidence>
<evidence type="ECO:0000256" key="1">
    <source>
        <dbReference type="ARBA" id="ARBA00004123"/>
    </source>
</evidence>
<evidence type="ECO:0000256" key="4">
    <source>
        <dbReference type="ARBA" id="ARBA00022776"/>
    </source>
</evidence>
<evidence type="ECO:0000256" key="2">
    <source>
        <dbReference type="ARBA" id="ARBA00008585"/>
    </source>
</evidence>
<gene>
    <name evidence="10" type="primary">20353068</name>
    <name evidence="9" type="ORF">GGTG_12610</name>
</gene>
<evidence type="ECO:0000256" key="8">
    <source>
        <dbReference type="SAM" id="MobiDB-lite"/>
    </source>
</evidence>
<feature type="compositionally biased region" description="Polar residues" evidence="8">
    <location>
        <begin position="173"/>
        <end position="183"/>
    </location>
</feature>
<dbReference type="Proteomes" id="UP000006039">
    <property type="component" value="Unassembled WGS sequence"/>
</dbReference>
<keyword evidence="6" id="KW-0539">Nucleus</keyword>
<comment type="similarity">
    <text evidence="2">Belongs to the SCC4/mau-2 family.</text>
</comment>
<dbReference type="eggNOG" id="ENOG502SEKM">
    <property type="taxonomic scope" value="Eukaryota"/>
</dbReference>
<dbReference type="VEuPathDB" id="FungiDB:GGTG_12610"/>
<dbReference type="Pfam" id="PF10345">
    <property type="entry name" value="Cohesin_load"/>
    <property type="match status" value="1"/>
</dbReference>
<accession>J3PGI5</accession>
<dbReference type="EMBL" id="GL385403">
    <property type="protein sequence ID" value="EJT69727.1"/>
    <property type="molecule type" value="Genomic_DNA"/>
</dbReference>
<dbReference type="AlphaFoldDB" id="J3PGI5"/>
<reference evidence="9" key="2">
    <citation type="submission" date="2010-07" db="EMBL/GenBank/DDBJ databases">
        <authorList>
            <consortium name="The Broad Institute Genome Sequencing Platform"/>
            <consortium name="Broad Institute Genome Sequencing Center for Infectious Disease"/>
            <person name="Ma L.-J."/>
            <person name="Dead R."/>
            <person name="Young S."/>
            <person name="Zeng Q."/>
            <person name="Koehrsen M."/>
            <person name="Alvarado L."/>
            <person name="Berlin A."/>
            <person name="Chapman S.B."/>
            <person name="Chen Z."/>
            <person name="Freedman E."/>
            <person name="Gellesch M."/>
            <person name="Goldberg J."/>
            <person name="Griggs A."/>
            <person name="Gujja S."/>
            <person name="Heilman E.R."/>
            <person name="Heiman D."/>
            <person name="Hepburn T."/>
            <person name="Howarth C."/>
            <person name="Jen D."/>
            <person name="Larson L."/>
            <person name="Mehta T."/>
            <person name="Neiman D."/>
            <person name="Pearson M."/>
            <person name="Roberts A."/>
            <person name="Saif S."/>
            <person name="Shea T."/>
            <person name="Shenoy N."/>
            <person name="Sisk P."/>
            <person name="Stolte C."/>
            <person name="Sykes S."/>
            <person name="Walk T."/>
            <person name="White J."/>
            <person name="Yandava C."/>
            <person name="Haas B."/>
            <person name="Nusbaum C."/>
            <person name="Birren B."/>
        </authorList>
    </citation>
    <scope>NUCLEOTIDE SEQUENCE</scope>
    <source>
        <strain evidence="9">R3-111a-1</strain>
    </source>
</reference>
<dbReference type="GO" id="GO:0007059">
    <property type="term" value="P:chromosome segregation"/>
    <property type="evidence" value="ECO:0007669"/>
    <property type="project" value="UniProtKB-KW"/>
</dbReference>